<gene>
    <name evidence="2" type="ORF">ACFP90_11615</name>
</gene>
<keyword evidence="3" id="KW-1185">Reference proteome</keyword>
<protein>
    <submittedName>
        <fullName evidence="2">Uncharacterized protein</fullName>
    </submittedName>
</protein>
<name>A0ABW1ZM78_9DEIO</name>
<dbReference type="RefSeq" id="WP_380056191.1">
    <property type="nucleotide sequence ID" value="NZ_JBHSWB010000001.1"/>
</dbReference>
<dbReference type="Proteomes" id="UP001596317">
    <property type="component" value="Unassembled WGS sequence"/>
</dbReference>
<dbReference type="EMBL" id="JBHSWB010000001">
    <property type="protein sequence ID" value="MFC6660925.1"/>
    <property type="molecule type" value="Genomic_DNA"/>
</dbReference>
<sequence length="157" mass="17085">MNATRYVITRPCLQEGSLRLLKYLSATFPAAGPVTLVDDRGQEHTAQVDPARQRVWGLGGLYHAGHLGVNDVLLITSLAPGRYQVEGIVKPHAPAPAPRREAPPSPKPGAWSSAPPPTCARCACRRCAPGPPKRPRSRVPSAASRARPQRPRWVWPR</sequence>
<evidence type="ECO:0000256" key="1">
    <source>
        <dbReference type="SAM" id="MobiDB-lite"/>
    </source>
</evidence>
<accession>A0ABW1ZM78</accession>
<organism evidence="2 3">
    <name type="scientific">Deinococcus multiflagellatus</name>
    <dbReference type="NCBI Taxonomy" id="1656887"/>
    <lineage>
        <taxon>Bacteria</taxon>
        <taxon>Thermotogati</taxon>
        <taxon>Deinococcota</taxon>
        <taxon>Deinococci</taxon>
        <taxon>Deinococcales</taxon>
        <taxon>Deinococcaceae</taxon>
        <taxon>Deinococcus</taxon>
    </lineage>
</organism>
<proteinExistence type="predicted"/>
<evidence type="ECO:0000313" key="3">
    <source>
        <dbReference type="Proteomes" id="UP001596317"/>
    </source>
</evidence>
<evidence type="ECO:0000313" key="2">
    <source>
        <dbReference type="EMBL" id="MFC6660925.1"/>
    </source>
</evidence>
<feature type="compositionally biased region" description="Pro residues" evidence="1">
    <location>
        <begin position="93"/>
        <end position="107"/>
    </location>
</feature>
<reference evidence="3" key="1">
    <citation type="journal article" date="2019" name="Int. J. Syst. Evol. Microbiol.">
        <title>The Global Catalogue of Microorganisms (GCM) 10K type strain sequencing project: providing services to taxonomists for standard genome sequencing and annotation.</title>
        <authorList>
            <consortium name="The Broad Institute Genomics Platform"/>
            <consortium name="The Broad Institute Genome Sequencing Center for Infectious Disease"/>
            <person name="Wu L."/>
            <person name="Ma J."/>
        </authorList>
    </citation>
    <scope>NUCLEOTIDE SEQUENCE [LARGE SCALE GENOMIC DNA]</scope>
    <source>
        <strain evidence="3">CCUG 63830</strain>
    </source>
</reference>
<comment type="caution">
    <text evidence="2">The sequence shown here is derived from an EMBL/GenBank/DDBJ whole genome shotgun (WGS) entry which is preliminary data.</text>
</comment>
<feature type="region of interest" description="Disordered" evidence="1">
    <location>
        <begin position="89"/>
        <end position="157"/>
    </location>
</feature>